<accession>A0ABW2MV27</accession>
<sequence length="179" mass="20905">MIKQVYIETERFLIRNLELKDALDMFALDSDPAVHEFLGKNPISALEESKEIIRQIRKQYDANGLGRLAIIDKETNEFIGWTGIKYEENVREYSYYDLGYRLRKKFWGKGIATETAVASLKYGFETLSLKEICAAADVNNMGSNKVLRKVGMQYVEQFDFEGELHNWYRITKPQWQSLK</sequence>
<organism evidence="2 3">
    <name type="scientific">Jejudonia soesokkakensis</name>
    <dbReference type="NCBI Taxonomy" id="1323432"/>
    <lineage>
        <taxon>Bacteria</taxon>
        <taxon>Pseudomonadati</taxon>
        <taxon>Bacteroidota</taxon>
        <taxon>Flavobacteriia</taxon>
        <taxon>Flavobacteriales</taxon>
        <taxon>Flavobacteriaceae</taxon>
        <taxon>Jejudonia</taxon>
    </lineage>
</organism>
<dbReference type="InterPro" id="IPR051531">
    <property type="entry name" value="N-acetyltransferase"/>
</dbReference>
<dbReference type="EC" id="2.3.-.-" evidence="2"/>
<evidence type="ECO:0000313" key="2">
    <source>
        <dbReference type="EMBL" id="MFC7357538.1"/>
    </source>
</evidence>
<evidence type="ECO:0000259" key="1">
    <source>
        <dbReference type="PROSITE" id="PS51186"/>
    </source>
</evidence>
<feature type="domain" description="N-acetyltransferase" evidence="1">
    <location>
        <begin position="12"/>
        <end position="173"/>
    </location>
</feature>
<dbReference type="PANTHER" id="PTHR43792">
    <property type="entry name" value="GNAT FAMILY, PUTATIVE (AFU_ORTHOLOGUE AFUA_3G00765)-RELATED-RELATED"/>
    <property type="match status" value="1"/>
</dbReference>
<dbReference type="InterPro" id="IPR016181">
    <property type="entry name" value="Acyl_CoA_acyltransferase"/>
</dbReference>
<proteinExistence type="predicted"/>
<dbReference type="RefSeq" id="WP_380217383.1">
    <property type="nucleotide sequence ID" value="NZ_JBHTBN010000003.1"/>
</dbReference>
<evidence type="ECO:0000313" key="3">
    <source>
        <dbReference type="Proteomes" id="UP001596415"/>
    </source>
</evidence>
<dbReference type="SUPFAM" id="SSF55729">
    <property type="entry name" value="Acyl-CoA N-acyltransferases (Nat)"/>
    <property type="match status" value="1"/>
</dbReference>
<keyword evidence="2" id="KW-0808">Transferase</keyword>
<dbReference type="Proteomes" id="UP001596415">
    <property type="component" value="Unassembled WGS sequence"/>
</dbReference>
<dbReference type="PROSITE" id="PS51186">
    <property type="entry name" value="GNAT"/>
    <property type="match status" value="1"/>
</dbReference>
<comment type="caution">
    <text evidence="2">The sequence shown here is derived from an EMBL/GenBank/DDBJ whole genome shotgun (WGS) entry which is preliminary data.</text>
</comment>
<dbReference type="PANTHER" id="PTHR43792:SF16">
    <property type="entry name" value="N-ACETYLTRANSFERASE DOMAIN-CONTAINING PROTEIN"/>
    <property type="match status" value="1"/>
</dbReference>
<gene>
    <name evidence="2" type="ORF">ACFQO1_07550</name>
</gene>
<dbReference type="GO" id="GO:0016746">
    <property type="term" value="F:acyltransferase activity"/>
    <property type="evidence" value="ECO:0007669"/>
    <property type="project" value="UniProtKB-KW"/>
</dbReference>
<dbReference type="Pfam" id="PF13302">
    <property type="entry name" value="Acetyltransf_3"/>
    <property type="match status" value="1"/>
</dbReference>
<protein>
    <submittedName>
        <fullName evidence="2">GNAT family N-acetyltransferase</fullName>
        <ecNumber evidence="2">2.3.-.-</ecNumber>
    </submittedName>
</protein>
<name>A0ABW2MV27_9FLAO</name>
<dbReference type="InterPro" id="IPR000182">
    <property type="entry name" value="GNAT_dom"/>
</dbReference>
<reference evidence="3" key="1">
    <citation type="journal article" date="2019" name="Int. J. Syst. Evol. Microbiol.">
        <title>The Global Catalogue of Microorganisms (GCM) 10K type strain sequencing project: providing services to taxonomists for standard genome sequencing and annotation.</title>
        <authorList>
            <consortium name="The Broad Institute Genomics Platform"/>
            <consortium name="The Broad Institute Genome Sequencing Center for Infectious Disease"/>
            <person name="Wu L."/>
            <person name="Ma J."/>
        </authorList>
    </citation>
    <scope>NUCLEOTIDE SEQUENCE [LARGE SCALE GENOMIC DNA]</scope>
    <source>
        <strain evidence="3">CGMCC 1.16306</strain>
    </source>
</reference>
<keyword evidence="2" id="KW-0012">Acyltransferase</keyword>
<dbReference type="EMBL" id="JBHTBN010000003">
    <property type="protein sequence ID" value="MFC7357538.1"/>
    <property type="molecule type" value="Genomic_DNA"/>
</dbReference>
<keyword evidence="3" id="KW-1185">Reference proteome</keyword>
<dbReference type="Gene3D" id="3.40.630.30">
    <property type="match status" value="1"/>
</dbReference>